<feature type="transmembrane region" description="Helical" evidence="2">
    <location>
        <begin position="37"/>
        <end position="57"/>
    </location>
</feature>
<dbReference type="Proteomes" id="UP000286773">
    <property type="component" value="Unassembled WGS sequence"/>
</dbReference>
<sequence>MEKFSEIVLLFCLYAFIGWLWETIYCSIKAKKFVYRGFLVGPYCPVYGFGILAVLYFVTPYQNNLGQLYLWATTVVTVIEYVTSLLLEKLFHATWWDYHGVPFNIHGRVALPVSLFWGAACVLIINVIQPEMTQLVLFLTQRFGLVLPVLLLGVLLTDTVYSVTSLLASRQIIRKWYDAMEKSKAEYREYRQKLEQGVEQKLQQRRDSLQEWSELFREKVPSLPTPRFTFRHLLKNFNKLTLTEFEHEEELRELLKKEILKRKNRNKP</sequence>
<name>A0A430AUL7_9ENTE</name>
<organism evidence="3 4">
    <name type="scientific">Vagococcus acidifermentans</name>
    <dbReference type="NCBI Taxonomy" id="564710"/>
    <lineage>
        <taxon>Bacteria</taxon>
        <taxon>Bacillati</taxon>
        <taxon>Bacillota</taxon>
        <taxon>Bacilli</taxon>
        <taxon>Lactobacillales</taxon>
        <taxon>Enterococcaceae</taxon>
        <taxon>Vagococcus</taxon>
    </lineage>
</organism>
<feature type="transmembrane region" description="Helical" evidence="2">
    <location>
        <begin position="6"/>
        <end position="25"/>
    </location>
</feature>
<dbReference type="Pfam" id="PF06541">
    <property type="entry name" value="ABC_trans_CmpB"/>
    <property type="match status" value="1"/>
</dbReference>
<dbReference type="AlphaFoldDB" id="A0A430AUL7"/>
<evidence type="ECO:0000313" key="4">
    <source>
        <dbReference type="Proteomes" id="UP000286773"/>
    </source>
</evidence>
<dbReference type="InterPro" id="IPR010540">
    <property type="entry name" value="CmpB_TMEM229"/>
</dbReference>
<protein>
    <recommendedName>
        <fullName evidence="5">ABC transporter permease</fullName>
    </recommendedName>
</protein>
<keyword evidence="2" id="KW-1133">Transmembrane helix</keyword>
<evidence type="ECO:0000313" key="3">
    <source>
        <dbReference type="EMBL" id="RSU11750.1"/>
    </source>
</evidence>
<feature type="coiled-coil region" evidence="1">
    <location>
        <begin position="173"/>
        <end position="200"/>
    </location>
</feature>
<feature type="transmembrane region" description="Helical" evidence="2">
    <location>
        <begin position="69"/>
        <end position="88"/>
    </location>
</feature>
<dbReference type="EMBL" id="NGKC01000007">
    <property type="protein sequence ID" value="RSU11750.1"/>
    <property type="molecule type" value="Genomic_DNA"/>
</dbReference>
<keyword evidence="4" id="KW-1185">Reference proteome</keyword>
<accession>A0A430AUL7</accession>
<reference evidence="3 4" key="1">
    <citation type="submission" date="2017-05" db="EMBL/GenBank/DDBJ databases">
        <title>Vagococcus spp. assemblies.</title>
        <authorList>
            <person name="Gulvik C.A."/>
        </authorList>
    </citation>
    <scope>NUCLEOTIDE SEQUENCE [LARGE SCALE GENOMIC DNA]</scope>
    <source>
        <strain evidence="3 4">LMG 24798</strain>
    </source>
</reference>
<comment type="caution">
    <text evidence="3">The sequence shown here is derived from an EMBL/GenBank/DDBJ whole genome shotgun (WGS) entry which is preliminary data.</text>
</comment>
<keyword evidence="2" id="KW-0472">Membrane</keyword>
<dbReference type="OrthoDB" id="9789229at2"/>
<feature type="transmembrane region" description="Helical" evidence="2">
    <location>
        <begin position="149"/>
        <end position="168"/>
    </location>
</feature>
<feature type="transmembrane region" description="Helical" evidence="2">
    <location>
        <begin position="109"/>
        <end position="129"/>
    </location>
</feature>
<keyword evidence="1" id="KW-0175">Coiled coil</keyword>
<evidence type="ECO:0000256" key="2">
    <source>
        <dbReference type="SAM" id="Phobius"/>
    </source>
</evidence>
<dbReference type="RefSeq" id="WP_126813663.1">
    <property type="nucleotide sequence ID" value="NZ_NGKC01000007.1"/>
</dbReference>
<evidence type="ECO:0008006" key="5">
    <source>
        <dbReference type="Google" id="ProtNLM"/>
    </source>
</evidence>
<evidence type="ECO:0000256" key="1">
    <source>
        <dbReference type="SAM" id="Coils"/>
    </source>
</evidence>
<proteinExistence type="predicted"/>
<gene>
    <name evidence="3" type="ORF">CBF27_07265</name>
</gene>
<keyword evidence="2" id="KW-0812">Transmembrane</keyword>